<gene>
    <name evidence="2" type="ORF">M0R45_019351</name>
</gene>
<proteinExistence type="predicted"/>
<feature type="region of interest" description="Disordered" evidence="1">
    <location>
        <begin position="1"/>
        <end position="46"/>
    </location>
</feature>
<evidence type="ECO:0000313" key="3">
    <source>
        <dbReference type="Proteomes" id="UP001457282"/>
    </source>
</evidence>
<name>A0AAW1X536_RUBAR</name>
<evidence type="ECO:0000256" key="1">
    <source>
        <dbReference type="SAM" id="MobiDB-lite"/>
    </source>
</evidence>
<sequence length="87" mass="9110">MAREESSGGGGATMAGQVQPETAVTSRERICGGGRGSGEQRSSDVDQRWLGQGAGCSVEVAWSKWVELGLLVNCELQGWPWGNGGNE</sequence>
<organism evidence="2 3">
    <name type="scientific">Rubus argutus</name>
    <name type="common">Southern blackberry</name>
    <dbReference type="NCBI Taxonomy" id="59490"/>
    <lineage>
        <taxon>Eukaryota</taxon>
        <taxon>Viridiplantae</taxon>
        <taxon>Streptophyta</taxon>
        <taxon>Embryophyta</taxon>
        <taxon>Tracheophyta</taxon>
        <taxon>Spermatophyta</taxon>
        <taxon>Magnoliopsida</taxon>
        <taxon>eudicotyledons</taxon>
        <taxon>Gunneridae</taxon>
        <taxon>Pentapetalae</taxon>
        <taxon>rosids</taxon>
        <taxon>fabids</taxon>
        <taxon>Rosales</taxon>
        <taxon>Rosaceae</taxon>
        <taxon>Rosoideae</taxon>
        <taxon>Rosoideae incertae sedis</taxon>
        <taxon>Rubus</taxon>
    </lineage>
</organism>
<dbReference type="Proteomes" id="UP001457282">
    <property type="component" value="Unassembled WGS sequence"/>
</dbReference>
<dbReference type="EMBL" id="JBEDUW010000004">
    <property type="protein sequence ID" value="KAK9932101.1"/>
    <property type="molecule type" value="Genomic_DNA"/>
</dbReference>
<protein>
    <submittedName>
        <fullName evidence="2">Uncharacterized protein</fullName>
    </submittedName>
</protein>
<dbReference type="AlphaFoldDB" id="A0AAW1X536"/>
<keyword evidence="3" id="KW-1185">Reference proteome</keyword>
<reference evidence="2 3" key="1">
    <citation type="journal article" date="2023" name="G3 (Bethesda)">
        <title>A chromosome-length genome assembly and annotation of blackberry (Rubus argutus, cv. 'Hillquist').</title>
        <authorList>
            <person name="Bruna T."/>
            <person name="Aryal R."/>
            <person name="Dudchenko O."/>
            <person name="Sargent D.J."/>
            <person name="Mead D."/>
            <person name="Buti M."/>
            <person name="Cavallini A."/>
            <person name="Hytonen T."/>
            <person name="Andres J."/>
            <person name="Pham M."/>
            <person name="Weisz D."/>
            <person name="Mascagni F."/>
            <person name="Usai G."/>
            <person name="Natali L."/>
            <person name="Bassil N."/>
            <person name="Fernandez G.E."/>
            <person name="Lomsadze A."/>
            <person name="Armour M."/>
            <person name="Olukolu B."/>
            <person name="Poorten T."/>
            <person name="Britton C."/>
            <person name="Davik J."/>
            <person name="Ashrafi H."/>
            <person name="Aiden E.L."/>
            <person name="Borodovsky M."/>
            <person name="Worthington M."/>
        </authorList>
    </citation>
    <scope>NUCLEOTIDE SEQUENCE [LARGE SCALE GENOMIC DNA]</scope>
    <source>
        <strain evidence="2">PI 553951</strain>
    </source>
</reference>
<accession>A0AAW1X536</accession>
<evidence type="ECO:0000313" key="2">
    <source>
        <dbReference type="EMBL" id="KAK9932101.1"/>
    </source>
</evidence>
<comment type="caution">
    <text evidence="2">The sequence shown here is derived from an EMBL/GenBank/DDBJ whole genome shotgun (WGS) entry which is preliminary data.</text>
</comment>